<evidence type="ECO:0000256" key="5">
    <source>
        <dbReference type="ARBA" id="ARBA00035114"/>
    </source>
</evidence>
<proteinExistence type="evidence at transcript level"/>
<dbReference type="PANTHER" id="PTHR31509">
    <property type="entry name" value="BPS1-LIKE PROTEIN"/>
    <property type="match status" value="1"/>
</dbReference>
<keyword evidence="2" id="KW-0812">Transmembrane</keyword>
<evidence type="ECO:0000256" key="1">
    <source>
        <dbReference type="ARBA" id="ARBA00004167"/>
    </source>
</evidence>
<organism evidence="6">
    <name type="scientific">Picea sitchensis</name>
    <name type="common">Sitka spruce</name>
    <name type="synonym">Pinus sitchensis</name>
    <dbReference type="NCBI Taxonomy" id="3332"/>
    <lineage>
        <taxon>Eukaryota</taxon>
        <taxon>Viridiplantae</taxon>
        <taxon>Streptophyta</taxon>
        <taxon>Embryophyta</taxon>
        <taxon>Tracheophyta</taxon>
        <taxon>Spermatophyta</taxon>
        <taxon>Pinopsida</taxon>
        <taxon>Pinidae</taxon>
        <taxon>Conifers I</taxon>
        <taxon>Pinales</taxon>
        <taxon>Pinaceae</taxon>
        <taxon>Picea</taxon>
    </lineage>
</organism>
<evidence type="ECO:0000256" key="3">
    <source>
        <dbReference type="ARBA" id="ARBA00022989"/>
    </source>
</evidence>
<comment type="subcellular location">
    <subcellularLocation>
        <location evidence="1">Membrane</location>
        <topology evidence="1">Single-pass membrane protein</topology>
    </subcellularLocation>
</comment>
<dbReference type="AlphaFoldDB" id="A9NVE1"/>
<comment type="similarity">
    <text evidence="5">Belongs to the ROH1 family.</text>
</comment>
<dbReference type="OMA" id="GWRQHIG"/>
<sequence>MNRPHEGHSVFQYLGNPFKRVSFQRSSEKSSKLNHIWNAFEISLTERLKRLEAKIPKDMIDLSWMQQAIEFLSATHADFKSLIANLRFPATEWNEKWKDEYLDDTVKLLDICIALNAEISKREHFQLLVHYVLHLLDFSGGNWSNDKLFRAKDCLKELMEKTDLNRKTCLNSQRNGKIENCSVILQGMSNSLQFGKGKSSARDRVFLRAVYALKATTIFVCSVAVSALAGHPGLLIELKIPDHLLWSAAFMSLQEEINDEIKKCFTEGRVGVVKEIETLDAAIENVHSTVEKVAVDMVEGTEKVEEIRIAVQELKQSVELVGQGLAPLTKQVNNFFQVVLSGRNALLDSLRLSEIVSHE</sequence>
<dbReference type="InterPro" id="IPR008511">
    <property type="entry name" value="ROH1-like"/>
</dbReference>
<keyword evidence="4" id="KW-0472">Membrane</keyword>
<protein>
    <submittedName>
        <fullName evidence="6">Uncharacterized protein</fullName>
    </submittedName>
</protein>
<evidence type="ECO:0000256" key="2">
    <source>
        <dbReference type="ARBA" id="ARBA00022692"/>
    </source>
</evidence>
<reference evidence="6" key="1">
    <citation type="journal article" date="2008" name="BMC Genomics">
        <title>A conifer genomics resource of 200,000 spruce (Picea spp.) ESTs and 6,464 high-quality, sequence-finished full-length cDNAs for Sitka spruce (Picea sitchensis).</title>
        <authorList>
            <person name="Ralph S.G."/>
            <person name="Chun H.J."/>
            <person name="Kolosova N."/>
            <person name="Cooper D."/>
            <person name="Oddy C."/>
            <person name="Ritland C.E."/>
            <person name="Kirkpatrick R."/>
            <person name="Moore R."/>
            <person name="Barber S."/>
            <person name="Holt R.A."/>
            <person name="Jones S.J."/>
            <person name="Marra M.A."/>
            <person name="Douglas C.J."/>
            <person name="Ritland K."/>
            <person name="Bohlmann J."/>
        </authorList>
    </citation>
    <scope>NUCLEOTIDE SEQUENCE</scope>
    <source>
        <tissue evidence="6">Green portion of the leader tissue</tissue>
    </source>
</reference>
<dbReference type="EMBL" id="EF085295">
    <property type="protein sequence ID" value="ABK24602.1"/>
    <property type="molecule type" value="mRNA"/>
</dbReference>
<dbReference type="GO" id="GO:0016020">
    <property type="term" value="C:membrane"/>
    <property type="evidence" value="ECO:0007669"/>
    <property type="project" value="UniProtKB-SubCell"/>
</dbReference>
<dbReference type="Pfam" id="PF05633">
    <property type="entry name" value="ROH1-like"/>
    <property type="match status" value="2"/>
</dbReference>
<name>A9NVE1_PICSI</name>
<accession>A9NVE1</accession>
<keyword evidence="3" id="KW-1133">Transmembrane helix</keyword>
<evidence type="ECO:0000256" key="4">
    <source>
        <dbReference type="ARBA" id="ARBA00023136"/>
    </source>
</evidence>
<evidence type="ECO:0000313" key="6">
    <source>
        <dbReference type="EMBL" id="ABK24602.1"/>
    </source>
</evidence>